<dbReference type="InterPro" id="IPR011006">
    <property type="entry name" value="CheY-like_superfamily"/>
</dbReference>
<organism evidence="10 11">
    <name type="scientific">Flavobacterium sufflavum</name>
    <dbReference type="NCBI Taxonomy" id="1921138"/>
    <lineage>
        <taxon>Bacteria</taxon>
        <taxon>Pseudomonadati</taxon>
        <taxon>Bacteroidota</taxon>
        <taxon>Flavobacteriia</taxon>
        <taxon>Flavobacteriales</taxon>
        <taxon>Flavobacteriaceae</taxon>
        <taxon>Flavobacterium</taxon>
    </lineage>
</organism>
<evidence type="ECO:0000259" key="7">
    <source>
        <dbReference type="PROSITE" id="PS50110"/>
    </source>
</evidence>
<dbReference type="InterPro" id="IPR000014">
    <property type="entry name" value="PAS"/>
</dbReference>
<dbReference type="CDD" id="cd00082">
    <property type="entry name" value="HisKA"/>
    <property type="match status" value="1"/>
</dbReference>
<sequence length="332" mass="38705">MDDTLRILILEDNKHDVDLLQRELKKSGLVFISEIVETRDAFEKALHNFKPNIILSDYNLPSFDGITAFLIKKKKCSNIPFIIVSGAIGEENAVELIKKGITDYTIKDRLFTLPPKIIRALEEAKEKKENREVNERFSLASRASNNIIYEWKINDDVVWWNDAYYNLMGIKKEEQWSEHSSWTNSIHPDDRDGVMNDLSNFFESEEIFWSGEYRYLDNKGKVYYFYDKGYLLRDQNGKPIRIVGAVADITNLKDHITQLKEMIFMISHRVRQPIANILGLSDALDESINNPVEFKKIVDYMKQSAIDLEEFTHELNHFIQNSKDKAENEIKG</sequence>
<dbReference type="SMART" id="SM00388">
    <property type="entry name" value="HisKA"/>
    <property type="match status" value="1"/>
</dbReference>
<accession>A0A437KTE1</accession>
<dbReference type="PANTHER" id="PTHR43304:SF1">
    <property type="entry name" value="PAC DOMAIN-CONTAINING PROTEIN"/>
    <property type="match status" value="1"/>
</dbReference>
<dbReference type="InterPro" id="IPR000700">
    <property type="entry name" value="PAS-assoc_C"/>
</dbReference>
<feature type="domain" description="PAS" evidence="8">
    <location>
        <begin position="133"/>
        <end position="205"/>
    </location>
</feature>
<keyword evidence="11" id="KW-1185">Reference proteome</keyword>
<evidence type="ECO:0000259" key="8">
    <source>
        <dbReference type="PROSITE" id="PS50112"/>
    </source>
</evidence>
<dbReference type="InterPro" id="IPR003661">
    <property type="entry name" value="HisK_dim/P_dom"/>
</dbReference>
<dbReference type="SMART" id="SM00086">
    <property type="entry name" value="PAC"/>
    <property type="match status" value="1"/>
</dbReference>
<dbReference type="EC" id="2.7.13.3" evidence="2"/>
<evidence type="ECO:0000256" key="6">
    <source>
        <dbReference type="PROSITE-ProRule" id="PRU00169"/>
    </source>
</evidence>
<protein>
    <recommendedName>
        <fullName evidence="2">histidine kinase</fullName>
        <ecNumber evidence="2">2.7.13.3</ecNumber>
    </recommendedName>
</protein>
<evidence type="ECO:0000313" key="11">
    <source>
        <dbReference type="Proteomes" id="UP000285211"/>
    </source>
</evidence>
<evidence type="ECO:0000256" key="2">
    <source>
        <dbReference type="ARBA" id="ARBA00012438"/>
    </source>
</evidence>
<dbReference type="SMART" id="SM00091">
    <property type="entry name" value="PAS"/>
    <property type="match status" value="1"/>
</dbReference>
<dbReference type="SUPFAM" id="SSF55785">
    <property type="entry name" value="PYP-like sensor domain (PAS domain)"/>
    <property type="match status" value="1"/>
</dbReference>
<dbReference type="Gene3D" id="1.10.287.130">
    <property type="match status" value="1"/>
</dbReference>
<feature type="modified residue" description="4-aspartylphosphate" evidence="6">
    <location>
        <position position="57"/>
    </location>
</feature>
<keyword evidence="5" id="KW-0418">Kinase</keyword>
<dbReference type="PROSITE" id="PS50110">
    <property type="entry name" value="RESPONSE_REGULATORY"/>
    <property type="match status" value="1"/>
</dbReference>
<name>A0A437KTE1_9FLAO</name>
<dbReference type="AlphaFoldDB" id="A0A437KTE1"/>
<dbReference type="InterPro" id="IPR001789">
    <property type="entry name" value="Sig_transdc_resp-reg_receiver"/>
</dbReference>
<evidence type="ECO:0000256" key="5">
    <source>
        <dbReference type="ARBA" id="ARBA00022777"/>
    </source>
</evidence>
<dbReference type="InterPro" id="IPR001610">
    <property type="entry name" value="PAC"/>
</dbReference>
<dbReference type="OrthoDB" id="9766459at2"/>
<dbReference type="SUPFAM" id="SSF52172">
    <property type="entry name" value="CheY-like"/>
    <property type="match status" value="1"/>
</dbReference>
<dbReference type="GO" id="GO:0000155">
    <property type="term" value="F:phosphorelay sensor kinase activity"/>
    <property type="evidence" value="ECO:0007669"/>
    <property type="project" value="InterPro"/>
</dbReference>
<comment type="catalytic activity">
    <reaction evidence="1">
        <text>ATP + protein L-histidine = ADP + protein N-phospho-L-histidine.</text>
        <dbReference type="EC" id="2.7.13.3"/>
    </reaction>
</comment>
<dbReference type="PANTHER" id="PTHR43304">
    <property type="entry name" value="PHYTOCHROME-LIKE PROTEIN CPH1"/>
    <property type="match status" value="1"/>
</dbReference>
<keyword evidence="4" id="KW-0808">Transferase</keyword>
<reference evidence="10 11" key="1">
    <citation type="submission" date="2019-01" db="EMBL/GenBank/DDBJ databases">
        <authorList>
            <person name="Chen W.-M."/>
        </authorList>
    </citation>
    <scope>NUCLEOTIDE SEQUENCE [LARGE SCALE GENOMIC DNA]</scope>
    <source>
        <strain evidence="10 11">BBQ-12</strain>
    </source>
</reference>
<feature type="domain" description="PAC" evidence="9">
    <location>
        <begin position="209"/>
        <end position="261"/>
    </location>
</feature>
<evidence type="ECO:0000313" key="10">
    <source>
        <dbReference type="EMBL" id="RVT75395.1"/>
    </source>
</evidence>
<evidence type="ECO:0000256" key="1">
    <source>
        <dbReference type="ARBA" id="ARBA00000085"/>
    </source>
</evidence>
<dbReference type="NCBIfam" id="TIGR00229">
    <property type="entry name" value="sensory_box"/>
    <property type="match status" value="1"/>
</dbReference>
<dbReference type="InterPro" id="IPR036097">
    <property type="entry name" value="HisK_dim/P_sf"/>
</dbReference>
<dbReference type="Pfam" id="PF00072">
    <property type="entry name" value="Response_reg"/>
    <property type="match status" value="1"/>
</dbReference>
<dbReference type="Pfam" id="PF08447">
    <property type="entry name" value="PAS_3"/>
    <property type="match status" value="1"/>
</dbReference>
<dbReference type="Proteomes" id="UP000285211">
    <property type="component" value="Unassembled WGS sequence"/>
</dbReference>
<dbReference type="EMBL" id="SACJ01000006">
    <property type="protein sequence ID" value="RVT75395.1"/>
    <property type="molecule type" value="Genomic_DNA"/>
</dbReference>
<gene>
    <name evidence="10" type="ORF">EOD40_11590</name>
</gene>
<proteinExistence type="predicted"/>
<comment type="caution">
    <text evidence="10">The sequence shown here is derived from an EMBL/GenBank/DDBJ whole genome shotgun (WGS) entry which is preliminary data.</text>
</comment>
<dbReference type="PROSITE" id="PS50113">
    <property type="entry name" value="PAC"/>
    <property type="match status" value="1"/>
</dbReference>
<dbReference type="InterPro" id="IPR035965">
    <property type="entry name" value="PAS-like_dom_sf"/>
</dbReference>
<dbReference type="InterPro" id="IPR013655">
    <property type="entry name" value="PAS_fold_3"/>
</dbReference>
<dbReference type="RefSeq" id="WP_128195688.1">
    <property type="nucleotide sequence ID" value="NZ_SACJ01000006.1"/>
</dbReference>
<dbReference type="CDD" id="cd00130">
    <property type="entry name" value="PAS"/>
    <property type="match status" value="1"/>
</dbReference>
<dbReference type="PROSITE" id="PS50112">
    <property type="entry name" value="PAS"/>
    <property type="match status" value="1"/>
</dbReference>
<dbReference type="InterPro" id="IPR052162">
    <property type="entry name" value="Sensor_kinase/Photoreceptor"/>
</dbReference>
<feature type="domain" description="Response regulatory" evidence="7">
    <location>
        <begin position="6"/>
        <end position="122"/>
    </location>
</feature>
<dbReference type="CDD" id="cd00156">
    <property type="entry name" value="REC"/>
    <property type="match status" value="1"/>
</dbReference>
<dbReference type="Gene3D" id="3.30.450.20">
    <property type="entry name" value="PAS domain"/>
    <property type="match status" value="1"/>
</dbReference>
<evidence type="ECO:0000259" key="9">
    <source>
        <dbReference type="PROSITE" id="PS50113"/>
    </source>
</evidence>
<keyword evidence="3 6" id="KW-0597">Phosphoprotein</keyword>
<dbReference type="SMART" id="SM00448">
    <property type="entry name" value="REC"/>
    <property type="match status" value="1"/>
</dbReference>
<evidence type="ECO:0000256" key="4">
    <source>
        <dbReference type="ARBA" id="ARBA00022679"/>
    </source>
</evidence>
<evidence type="ECO:0000256" key="3">
    <source>
        <dbReference type="ARBA" id="ARBA00022553"/>
    </source>
</evidence>
<dbReference type="Gene3D" id="3.40.50.2300">
    <property type="match status" value="1"/>
</dbReference>
<dbReference type="SUPFAM" id="SSF47384">
    <property type="entry name" value="Homodimeric domain of signal transducing histidine kinase"/>
    <property type="match status" value="1"/>
</dbReference>